<feature type="transmembrane region" description="Helical" evidence="7">
    <location>
        <begin position="116"/>
        <end position="139"/>
    </location>
</feature>
<evidence type="ECO:0000256" key="2">
    <source>
        <dbReference type="ARBA" id="ARBA00022448"/>
    </source>
</evidence>
<keyword evidence="3" id="KW-1003">Cell membrane</keyword>
<evidence type="ECO:0000259" key="8">
    <source>
        <dbReference type="PROSITE" id="PS50928"/>
    </source>
</evidence>
<evidence type="ECO:0000256" key="6">
    <source>
        <dbReference type="ARBA" id="ARBA00023136"/>
    </source>
</evidence>
<evidence type="ECO:0000256" key="3">
    <source>
        <dbReference type="ARBA" id="ARBA00022475"/>
    </source>
</evidence>
<feature type="transmembrane region" description="Helical" evidence="7">
    <location>
        <begin position="151"/>
        <end position="170"/>
    </location>
</feature>
<dbReference type="PANTHER" id="PTHR32243:SF18">
    <property type="entry name" value="INNER MEMBRANE ABC TRANSPORTER PERMEASE PROTEIN YCJP"/>
    <property type="match status" value="1"/>
</dbReference>
<proteinExistence type="inferred from homology"/>
<feature type="transmembrane region" description="Helical" evidence="7">
    <location>
        <begin position="24"/>
        <end position="45"/>
    </location>
</feature>
<feature type="transmembrane region" description="Helical" evidence="7">
    <location>
        <begin position="87"/>
        <end position="109"/>
    </location>
</feature>
<evidence type="ECO:0000256" key="7">
    <source>
        <dbReference type="RuleBase" id="RU363032"/>
    </source>
</evidence>
<evidence type="ECO:0000313" key="9">
    <source>
        <dbReference type="EMBL" id="GAA3740762.1"/>
    </source>
</evidence>
<gene>
    <name evidence="9" type="ORF">GCM10022402_20710</name>
</gene>
<dbReference type="PROSITE" id="PS50928">
    <property type="entry name" value="ABC_TM1"/>
    <property type="match status" value="1"/>
</dbReference>
<accession>A0ABP7FIK6</accession>
<dbReference type="InterPro" id="IPR050901">
    <property type="entry name" value="BP-dep_ABC_trans_perm"/>
</dbReference>
<comment type="similarity">
    <text evidence="7">Belongs to the binding-protein-dependent transport system permease family.</text>
</comment>
<keyword evidence="10" id="KW-1185">Reference proteome</keyword>
<keyword evidence="5 7" id="KW-1133">Transmembrane helix</keyword>
<organism evidence="9 10">
    <name type="scientific">Salinactinospora qingdaonensis</name>
    <dbReference type="NCBI Taxonomy" id="702744"/>
    <lineage>
        <taxon>Bacteria</taxon>
        <taxon>Bacillati</taxon>
        <taxon>Actinomycetota</taxon>
        <taxon>Actinomycetes</taxon>
        <taxon>Streptosporangiales</taxon>
        <taxon>Nocardiopsidaceae</taxon>
        <taxon>Salinactinospora</taxon>
    </lineage>
</organism>
<comment type="caution">
    <text evidence="9">The sequence shown here is derived from an EMBL/GenBank/DDBJ whole genome shotgun (WGS) entry which is preliminary data.</text>
</comment>
<dbReference type="Proteomes" id="UP001500908">
    <property type="component" value="Unassembled WGS sequence"/>
</dbReference>
<evidence type="ECO:0000313" key="10">
    <source>
        <dbReference type="Proteomes" id="UP001500908"/>
    </source>
</evidence>
<feature type="transmembrane region" description="Helical" evidence="7">
    <location>
        <begin position="253"/>
        <end position="274"/>
    </location>
</feature>
<sequence length="289" mass="30955">MATTSAARRRTPAARRNIVVNRSWLKSALGVAILSVLLFPLYWMVNASLLPSDELLRQPPVWFPINGTLAGYASAISTQGPHLVTSFIVSFGVVTVTLVLAAPAAYALAQLRVRGGIPLVLVLLVVQMLPGIVMANSLYGVFNQVGLVDNYIGLILADSTLAVPFAILLLRTFMHGVPRELSEAARVDGAGYWRTFWSVIVPVSRNGLITAGLFAFLLSWADFLFAVTLTTGRSFEPITVGIYRFVGNQTTNWNGLMATAVLASIPAAILLILAQRYVAAGVTGGAVKQ</sequence>
<feature type="domain" description="ABC transmembrane type-1" evidence="8">
    <location>
        <begin position="83"/>
        <end position="274"/>
    </location>
</feature>
<evidence type="ECO:0000256" key="4">
    <source>
        <dbReference type="ARBA" id="ARBA00022692"/>
    </source>
</evidence>
<dbReference type="Gene3D" id="1.10.3720.10">
    <property type="entry name" value="MetI-like"/>
    <property type="match status" value="1"/>
</dbReference>
<dbReference type="PANTHER" id="PTHR32243">
    <property type="entry name" value="MALTOSE TRANSPORT SYSTEM PERMEASE-RELATED"/>
    <property type="match status" value="1"/>
</dbReference>
<keyword evidence="2 7" id="KW-0813">Transport</keyword>
<dbReference type="SUPFAM" id="SSF161098">
    <property type="entry name" value="MetI-like"/>
    <property type="match status" value="1"/>
</dbReference>
<evidence type="ECO:0000256" key="1">
    <source>
        <dbReference type="ARBA" id="ARBA00004651"/>
    </source>
</evidence>
<keyword evidence="4 7" id="KW-0812">Transmembrane</keyword>
<comment type="subcellular location">
    <subcellularLocation>
        <location evidence="1 7">Cell membrane</location>
        <topology evidence="1 7">Multi-pass membrane protein</topology>
    </subcellularLocation>
</comment>
<reference evidence="10" key="1">
    <citation type="journal article" date="2019" name="Int. J. Syst. Evol. Microbiol.">
        <title>The Global Catalogue of Microorganisms (GCM) 10K type strain sequencing project: providing services to taxonomists for standard genome sequencing and annotation.</title>
        <authorList>
            <consortium name="The Broad Institute Genomics Platform"/>
            <consortium name="The Broad Institute Genome Sequencing Center for Infectious Disease"/>
            <person name="Wu L."/>
            <person name="Ma J."/>
        </authorList>
    </citation>
    <scope>NUCLEOTIDE SEQUENCE [LARGE SCALE GENOMIC DNA]</scope>
    <source>
        <strain evidence="10">JCM 17137</strain>
    </source>
</reference>
<protein>
    <submittedName>
        <fullName evidence="9">Carbohydrate ABC transporter permease</fullName>
    </submittedName>
</protein>
<dbReference type="CDD" id="cd06261">
    <property type="entry name" value="TM_PBP2"/>
    <property type="match status" value="1"/>
</dbReference>
<dbReference type="InterPro" id="IPR035906">
    <property type="entry name" value="MetI-like_sf"/>
</dbReference>
<dbReference type="InterPro" id="IPR000515">
    <property type="entry name" value="MetI-like"/>
</dbReference>
<evidence type="ECO:0000256" key="5">
    <source>
        <dbReference type="ARBA" id="ARBA00022989"/>
    </source>
</evidence>
<keyword evidence="6 7" id="KW-0472">Membrane</keyword>
<dbReference type="RefSeq" id="WP_344970186.1">
    <property type="nucleotide sequence ID" value="NZ_BAABDD010000007.1"/>
</dbReference>
<name>A0ABP7FIK6_9ACTN</name>
<dbReference type="EMBL" id="BAABDD010000007">
    <property type="protein sequence ID" value="GAA3740762.1"/>
    <property type="molecule type" value="Genomic_DNA"/>
</dbReference>
<dbReference type="Pfam" id="PF00528">
    <property type="entry name" value="BPD_transp_1"/>
    <property type="match status" value="1"/>
</dbReference>